<dbReference type="Proteomes" id="UP000002218">
    <property type="component" value="Chromosome"/>
</dbReference>
<organism evidence="1 2">
    <name type="scientific">Nakamurella multipartita (strain ATCC 700099 / DSM 44233 / CIP 104796 / JCM 9543 / NBRC 105858 / Y-104)</name>
    <name type="common">Microsphaera multipartita</name>
    <dbReference type="NCBI Taxonomy" id="479431"/>
    <lineage>
        <taxon>Bacteria</taxon>
        <taxon>Bacillati</taxon>
        <taxon>Actinomycetota</taxon>
        <taxon>Actinomycetes</taxon>
        <taxon>Nakamurellales</taxon>
        <taxon>Nakamurellaceae</taxon>
        <taxon>Nakamurella</taxon>
    </lineage>
</organism>
<protein>
    <recommendedName>
        <fullName evidence="3">MT0933-like antitoxin protein</fullName>
    </recommendedName>
</protein>
<dbReference type="InParanoid" id="C8X6X3"/>
<name>C8X6X3_NAKMY</name>
<dbReference type="AlphaFoldDB" id="C8X6X3"/>
<reference evidence="2" key="1">
    <citation type="submission" date="2009-09" db="EMBL/GenBank/DDBJ databases">
        <title>The complete genome of Nakamurella multipartita DSM 44233.</title>
        <authorList>
            <consortium name="US DOE Joint Genome Institute (JGI-PGF)"/>
            <person name="Lucas S."/>
            <person name="Copeland A."/>
            <person name="Lapidus A."/>
            <person name="Glavina del Rio T."/>
            <person name="Dalin E."/>
            <person name="Tice H."/>
            <person name="Bruce D."/>
            <person name="Goodwin L."/>
            <person name="Pitluck S."/>
            <person name="Kyrpides N."/>
            <person name="Mavromatis K."/>
            <person name="Ivanova N."/>
            <person name="Ovchinnikova G."/>
            <person name="Sims D."/>
            <person name="Meincke L."/>
            <person name="Brettin T."/>
            <person name="Detter J.C."/>
            <person name="Han C."/>
            <person name="Larimer F."/>
            <person name="Land M."/>
            <person name="Hauser L."/>
            <person name="Markowitz V."/>
            <person name="Cheng J.-F."/>
            <person name="Hugenholtz P."/>
            <person name="Woyke T."/>
            <person name="Wu D."/>
            <person name="Klenk H.-P."/>
            <person name="Eisen J.A."/>
        </authorList>
    </citation>
    <scope>NUCLEOTIDE SEQUENCE [LARGE SCALE GENOMIC DNA]</scope>
    <source>
        <strain evidence="2">ATCC 700099 / DSM 44233 / CIP 104796 / JCM 9543 / NBRC 105858 / Y-104</strain>
    </source>
</reference>
<reference evidence="1 2" key="2">
    <citation type="journal article" date="2010" name="Stand. Genomic Sci.">
        <title>Complete genome sequence of Nakamurella multipartita type strain (Y-104).</title>
        <authorList>
            <person name="Tice H."/>
            <person name="Mayilraj S."/>
            <person name="Sims D."/>
            <person name="Lapidus A."/>
            <person name="Nolan M."/>
            <person name="Lucas S."/>
            <person name="Glavina Del Rio T."/>
            <person name="Copeland A."/>
            <person name="Cheng J.F."/>
            <person name="Meincke L."/>
            <person name="Bruce D."/>
            <person name="Goodwin L."/>
            <person name="Pitluck S."/>
            <person name="Ivanova N."/>
            <person name="Mavromatis K."/>
            <person name="Ovchinnikova G."/>
            <person name="Pati A."/>
            <person name="Chen A."/>
            <person name="Palaniappan K."/>
            <person name="Land M."/>
            <person name="Hauser L."/>
            <person name="Chang Y.J."/>
            <person name="Jeffries C.D."/>
            <person name="Detter J.C."/>
            <person name="Brettin T."/>
            <person name="Rohde M."/>
            <person name="Goker M."/>
            <person name="Bristow J."/>
            <person name="Eisen J.A."/>
            <person name="Markowitz V."/>
            <person name="Hugenholtz P."/>
            <person name="Kyrpides N.C."/>
            <person name="Klenk H.P."/>
            <person name="Chen F."/>
        </authorList>
    </citation>
    <scope>NUCLEOTIDE SEQUENCE [LARGE SCALE GENOMIC DNA]</scope>
    <source>
        <strain evidence="2">ATCC 700099 / DSM 44233 / CIP 104796 / JCM 9543 / NBRC 105858 / Y-104</strain>
    </source>
</reference>
<sequence>MGLDDLVNQAKNLLGQSEDKAQNAADAAAAGDNKAAAADAGAAAGLIDKAKELLTDERIDQVAGAIKGKTPDNIDTVVDQVAEKAKQFND</sequence>
<dbReference type="OrthoDB" id="4828905at2"/>
<dbReference type="HOGENOM" id="CLU_2437750_0_0_11"/>
<dbReference type="KEGG" id="nml:Namu_4592"/>
<dbReference type="EMBL" id="CP001737">
    <property type="protein sequence ID" value="ACV80871.1"/>
    <property type="molecule type" value="Genomic_DNA"/>
</dbReference>
<evidence type="ECO:0000313" key="2">
    <source>
        <dbReference type="Proteomes" id="UP000002218"/>
    </source>
</evidence>
<accession>C8X6X3</accession>
<proteinExistence type="predicted"/>
<dbReference type="eggNOG" id="ENOG5033CPN">
    <property type="taxonomic scope" value="Bacteria"/>
</dbReference>
<evidence type="ECO:0000313" key="1">
    <source>
        <dbReference type="EMBL" id="ACV80871.1"/>
    </source>
</evidence>
<gene>
    <name evidence="1" type="ordered locus">Namu_4592</name>
</gene>
<dbReference type="RefSeq" id="WP_015749686.1">
    <property type="nucleotide sequence ID" value="NC_013235.1"/>
</dbReference>
<evidence type="ECO:0008006" key="3">
    <source>
        <dbReference type="Google" id="ProtNLM"/>
    </source>
</evidence>
<keyword evidence="2" id="KW-1185">Reference proteome</keyword>